<dbReference type="InterPro" id="IPR005119">
    <property type="entry name" value="LysR_subst-bd"/>
</dbReference>
<dbReference type="SUPFAM" id="SSF46785">
    <property type="entry name" value="Winged helix' DNA-binding domain"/>
    <property type="match status" value="1"/>
</dbReference>
<name>A0A952KK42_9PROT</name>
<sequence length="287" mass="31292">MLNLNDLSLFVRAVDSGGFAAAGRRLGLPKSTISKRVAELEAALGVRLIHRTSRSFVLTELGRDFYDHAQAALIEAEAAEGVVRRRLAEPSGTVRITASVPTAQARLSGLLPDLARAYPKIRLQLHVTDRFVDLVQEGFDIAVRSHFAPLPDSELVQRRMSVERITLVAAPDYLARRGIPREPEDLKHHDGLLTGPSAAVWRLRHRDGREVQVALRSSFVADESIVLLKAAVAGLGVVCAPETMSAEARAAGTLVHVLPEWEAGTVWTTLLTPHRRGQLPAVRAVID</sequence>
<dbReference type="Gene3D" id="3.40.190.290">
    <property type="match status" value="1"/>
</dbReference>
<protein>
    <submittedName>
        <fullName evidence="6">LysR family transcriptional regulator</fullName>
    </submittedName>
</protein>
<dbReference type="GO" id="GO:0043565">
    <property type="term" value="F:sequence-specific DNA binding"/>
    <property type="evidence" value="ECO:0007669"/>
    <property type="project" value="TreeGrafter"/>
</dbReference>
<dbReference type="Proteomes" id="UP000700706">
    <property type="component" value="Unassembled WGS sequence"/>
</dbReference>
<dbReference type="Pfam" id="PF00126">
    <property type="entry name" value="HTH_1"/>
    <property type="match status" value="1"/>
</dbReference>
<dbReference type="PANTHER" id="PTHR30537">
    <property type="entry name" value="HTH-TYPE TRANSCRIPTIONAL REGULATOR"/>
    <property type="match status" value="1"/>
</dbReference>
<keyword evidence="4" id="KW-0804">Transcription</keyword>
<feature type="non-terminal residue" evidence="6">
    <location>
        <position position="287"/>
    </location>
</feature>
<evidence type="ECO:0000259" key="5">
    <source>
        <dbReference type="PROSITE" id="PS50931"/>
    </source>
</evidence>
<accession>A0A952KK42</accession>
<evidence type="ECO:0000256" key="2">
    <source>
        <dbReference type="ARBA" id="ARBA00023015"/>
    </source>
</evidence>
<dbReference type="Gene3D" id="1.10.10.10">
    <property type="entry name" value="Winged helix-like DNA-binding domain superfamily/Winged helix DNA-binding domain"/>
    <property type="match status" value="1"/>
</dbReference>
<evidence type="ECO:0000313" key="6">
    <source>
        <dbReference type="EMBL" id="MBW8728466.1"/>
    </source>
</evidence>
<dbReference type="EMBL" id="JAEKLZ010000411">
    <property type="protein sequence ID" value="MBW8728466.1"/>
    <property type="molecule type" value="Genomic_DNA"/>
</dbReference>
<keyword evidence="3" id="KW-0238">DNA-binding</keyword>
<dbReference type="InterPro" id="IPR036390">
    <property type="entry name" value="WH_DNA-bd_sf"/>
</dbReference>
<proteinExistence type="inferred from homology"/>
<gene>
    <name evidence="6" type="ORF">JF625_25405</name>
</gene>
<dbReference type="InterPro" id="IPR058163">
    <property type="entry name" value="LysR-type_TF_proteobact-type"/>
</dbReference>
<dbReference type="CDD" id="cd08422">
    <property type="entry name" value="PBP2_CrgA_like"/>
    <property type="match status" value="1"/>
</dbReference>
<dbReference type="GO" id="GO:0003700">
    <property type="term" value="F:DNA-binding transcription factor activity"/>
    <property type="evidence" value="ECO:0007669"/>
    <property type="project" value="InterPro"/>
</dbReference>
<dbReference type="InterPro" id="IPR036388">
    <property type="entry name" value="WH-like_DNA-bd_sf"/>
</dbReference>
<feature type="domain" description="HTH lysR-type" evidence="5">
    <location>
        <begin position="2"/>
        <end position="59"/>
    </location>
</feature>
<evidence type="ECO:0000256" key="4">
    <source>
        <dbReference type="ARBA" id="ARBA00023163"/>
    </source>
</evidence>
<organism evidence="6 7">
    <name type="scientific">Inquilinus limosus</name>
    <dbReference type="NCBI Taxonomy" id="171674"/>
    <lineage>
        <taxon>Bacteria</taxon>
        <taxon>Pseudomonadati</taxon>
        <taxon>Pseudomonadota</taxon>
        <taxon>Alphaproteobacteria</taxon>
        <taxon>Rhodospirillales</taxon>
        <taxon>Rhodospirillaceae</taxon>
        <taxon>Inquilinus</taxon>
    </lineage>
</organism>
<dbReference type="InterPro" id="IPR000847">
    <property type="entry name" value="LysR_HTH_N"/>
</dbReference>
<evidence type="ECO:0000256" key="1">
    <source>
        <dbReference type="ARBA" id="ARBA00009437"/>
    </source>
</evidence>
<dbReference type="FunFam" id="1.10.10.10:FF:000001">
    <property type="entry name" value="LysR family transcriptional regulator"/>
    <property type="match status" value="1"/>
</dbReference>
<dbReference type="SUPFAM" id="SSF53850">
    <property type="entry name" value="Periplasmic binding protein-like II"/>
    <property type="match status" value="1"/>
</dbReference>
<dbReference type="PANTHER" id="PTHR30537:SF31">
    <property type="entry name" value="TRANSCRIPTIONAL REGULATOR, LYSR FAMILY"/>
    <property type="match status" value="1"/>
</dbReference>
<dbReference type="Pfam" id="PF03466">
    <property type="entry name" value="LysR_substrate"/>
    <property type="match status" value="1"/>
</dbReference>
<comment type="caution">
    <text evidence="6">The sequence shown here is derived from an EMBL/GenBank/DDBJ whole genome shotgun (WGS) entry which is preliminary data.</text>
</comment>
<comment type="similarity">
    <text evidence="1">Belongs to the LysR transcriptional regulatory family.</text>
</comment>
<dbReference type="GO" id="GO:0006351">
    <property type="term" value="P:DNA-templated transcription"/>
    <property type="evidence" value="ECO:0007669"/>
    <property type="project" value="TreeGrafter"/>
</dbReference>
<keyword evidence="2" id="KW-0805">Transcription regulation</keyword>
<dbReference type="AlphaFoldDB" id="A0A952KK42"/>
<evidence type="ECO:0000313" key="7">
    <source>
        <dbReference type="Proteomes" id="UP000700706"/>
    </source>
</evidence>
<dbReference type="PROSITE" id="PS50931">
    <property type="entry name" value="HTH_LYSR"/>
    <property type="match status" value="1"/>
</dbReference>
<reference evidence="6" key="1">
    <citation type="submission" date="2020-06" db="EMBL/GenBank/DDBJ databases">
        <title>Stable isotope informed genome-resolved metagenomics uncovers potential trophic interactions in rhizosphere soil.</title>
        <authorList>
            <person name="Starr E.P."/>
            <person name="Shi S."/>
            <person name="Blazewicz S.J."/>
            <person name="Koch B.J."/>
            <person name="Probst A.J."/>
            <person name="Hungate B.A."/>
            <person name="Pett-Ridge J."/>
            <person name="Firestone M.K."/>
            <person name="Banfield J.F."/>
        </authorList>
    </citation>
    <scope>NUCLEOTIDE SEQUENCE</scope>
    <source>
        <strain evidence="6">YM_69_17</strain>
    </source>
</reference>
<evidence type="ECO:0000256" key="3">
    <source>
        <dbReference type="ARBA" id="ARBA00023125"/>
    </source>
</evidence>